<sequence length="150" mass="17049">MKDWTALERVLRELHRILLRRASREYMQVNGLAEEPGPGDLLMLATRDENFAWLRSLSELMADIDHLREQPEARDQPGVRAAVRGAVEQLLNPPADQQQASAFAARYWSHVHADPEVAIAHGAVRQALRDWPAPAEADHRQVIAEHTRKK</sequence>
<comment type="caution">
    <text evidence="1">The sequence shown here is derived from an EMBL/GenBank/DDBJ whole genome shotgun (WGS) entry which is preliminary data.</text>
</comment>
<organism evidence="1 2">
    <name type="scientific">Ramlibacter agri</name>
    <dbReference type="NCBI Taxonomy" id="2728837"/>
    <lineage>
        <taxon>Bacteria</taxon>
        <taxon>Pseudomonadati</taxon>
        <taxon>Pseudomonadota</taxon>
        <taxon>Betaproteobacteria</taxon>
        <taxon>Burkholderiales</taxon>
        <taxon>Comamonadaceae</taxon>
        <taxon>Ramlibacter</taxon>
    </lineage>
</organism>
<keyword evidence="2" id="KW-1185">Reference proteome</keyword>
<dbReference type="Proteomes" id="UP000541185">
    <property type="component" value="Unassembled WGS sequence"/>
</dbReference>
<protein>
    <submittedName>
        <fullName evidence="1">Uncharacterized protein</fullName>
    </submittedName>
</protein>
<dbReference type="AlphaFoldDB" id="A0A848HCG9"/>
<dbReference type="EMBL" id="JABBFX010000003">
    <property type="protein sequence ID" value="NML47170.1"/>
    <property type="molecule type" value="Genomic_DNA"/>
</dbReference>
<reference evidence="1 2" key="1">
    <citation type="submission" date="2020-04" db="EMBL/GenBank/DDBJ databases">
        <title>Ramlibacter sp. G-1-2-2 isolated from soil.</title>
        <authorList>
            <person name="Dahal R.H."/>
        </authorList>
    </citation>
    <scope>NUCLEOTIDE SEQUENCE [LARGE SCALE GENOMIC DNA]</scope>
    <source>
        <strain evidence="1 2">G-1-2-2</strain>
    </source>
</reference>
<gene>
    <name evidence="1" type="ORF">HHL11_25715</name>
</gene>
<evidence type="ECO:0000313" key="2">
    <source>
        <dbReference type="Proteomes" id="UP000541185"/>
    </source>
</evidence>
<name>A0A848HCG9_9BURK</name>
<proteinExistence type="predicted"/>
<dbReference type="RefSeq" id="WP_169421460.1">
    <property type="nucleotide sequence ID" value="NZ_JABBFX010000003.1"/>
</dbReference>
<accession>A0A848HCG9</accession>
<evidence type="ECO:0000313" key="1">
    <source>
        <dbReference type="EMBL" id="NML47170.1"/>
    </source>
</evidence>